<dbReference type="STRING" id="999810.G2XXK8"/>
<dbReference type="PANTHER" id="PTHR34315:SF4">
    <property type="entry name" value="INTRADIOL RING-CLEAVAGE DIOXYGENASES DOMAIN-CONTAINING PROTEIN"/>
    <property type="match status" value="1"/>
</dbReference>
<name>G2XXK8_BOTF4</name>
<sequence>MKLQYLSILGLLATPLLAHKEVSSEEHKRSAELSKRCSSGTASYNKRRYERRNAEALAKRSGSTTYSITTEAPYYDVLQNDTCVLGADVTAGPYYWPRSETLRQDMTEDQVGIPLTLDVGLIDMATCEPLPNALVAFWHCNSTGSYSSFTGQDPNIPFPTLLQGLNITNFTYGVTDIHTDDSTWLRGMWPSNDEGMLEMKTIFPGFYVKRAIHIHVQVFTDYVLHSNGTVVTGNLNSIGQFYFNEDVIETILAEEPYASHTQINRTTNAEDNYYYGGFANGYNPVVDIIPVDGEDITKGMIGYITIGIDTTASPVLDPPRTPRTN</sequence>
<evidence type="ECO:0000313" key="3">
    <source>
        <dbReference type="EMBL" id="CCD45047.1"/>
    </source>
</evidence>
<organism evidence="3 4">
    <name type="scientific">Botryotinia fuckeliana (strain T4)</name>
    <name type="common">Noble rot fungus</name>
    <name type="synonym">Botrytis cinerea</name>
    <dbReference type="NCBI Taxonomy" id="999810"/>
    <lineage>
        <taxon>Eukaryota</taxon>
        <taxon>Fungi</taxon>
        <taxon>Dikarya</taxon>
        <taxon>Ascomycota</taxon>
        <taxon>Pezizomycotina</taxon>
        <taxon>Leotiomycetes</taxon>
        <taxon>Helotiales</taxon>
        <taxon>Sclerotiniaceae</taxon>
        <taxon>Botrytis</taxon>
    </lineage>
</organism>
<feature type="signal peptide" evidence="1">
    <location>
        <begin position="1"/>
        <end position="18"/>
    </location>
</feature>
<dbReference type="InterPro" id="IPR015889">
    <property type="entry name" value="Intradiol_dOase_core"/>
</dbReference>
<accession>G2XXK8</accession>
<dbReference type="InterPro" id="IPR000627">
    <property type="entry name" value="Intradiol_dOase_C"/>
</dbReference>
<proteinExistence type="predicted"/>
<dbReference type="GO" id="GO:0016702">
    <property type="term" value="F:oxidoreductase activity, acting on single donors with incorporation of molecular oxygen, incorporation of two atoms of oxygen"/>
    <property type="evidence" value="ECO:0007669"/>
    <property type="project" value="InterPro"/>
</dbReference>
<dbReference type="Proteomes" id="UP000008177">
    <property type="component" value="Unplaced contigs"/>
</dbReference>
<dbReference type="CDD" id="cd03457">
    <property type="entry name" value="intradiol_dioxygenase_like"/>
    <property type="match status" value="1"/>
</dbReference>
<evidence type="ECO:0000313" key="4">
    <source>
        <dbReference type="Proteomes" id="UP000008177"/>
    </source>
</evidence>
<keyword evidence="3" id="KW-0223">Dioxygenase</keyword>
<dbReference type="HOGENOM" id="CLU_027719_1_0_1"/>
<evidence type="ECO:0000259" key="2">
    <source>
        <dbReference type="Pfam" id="PF00775"/>
    </source>
</evidence>
<dbReference type="Pfam" id="PF00775">
    <property type="entry name" value="Dioxygenase_C"/>
    <property type="match status" value="1"/>
</dbReference>
<gene>
    <name evidence="3" type="ORF">BofuT4P3000004001</name>
</gene>
<dbReference type="eggNOG" id="ENOG502QWMN">
    <property type="taxonomic scope" value="Eukaryota"/>
</dbReference>
<dbReference type="GO" id="GO:0008199">
    <property type="term" value="F:ferric iron binding"/>
    <property type="evidence" value="ECO:0007669"/>
    <property type="project" value="InterPro"/>
</dbReference>
<dbReference type="PANTHER" id="PTHR34315">
    <property type="match status" value="1"/>
</dbReference>
<keyword evidence="3" id="KW-0560">Oxidoreductase</keyword>
<dbReference type="EMBL" id="FQ790275">
    <property type="protein sequence ID" value="CCD45047.1"/>
    <property type="molecule type" value="Genomic_DNA"/>
</dbReference>
<keyword evidence="1" id="KW-0732">Signal</keyword>
<feature type="chain" id="PRO_5003440290" evidence="1">
    <location>
        <begin position="19"/>
        <end position="325"/>
    </location>
</feature>
<reference evidence="4" key="1">
    <citation type="journal article" date="2011" name="PLoS Genet.">
        <title>Genomic analysis of the necrotrophic fungal pathogens Sclerotinia sclerotiorum and Botrytis cinerea.</title>
        <authorList>
            <person name="Amselem J."/>
            <person name="Cuomo C.A."/>
            <person name="van Kan J.A."/>
            <person name="Viaud M."/>
            <person name="Benito E.P."/>
            <person name="Couloux A."/>
            <person name="Coutinho P.M."/>
            <person name="de Vries R.P."/>
            <person name="Dyer P.S."/>
            <person name="Fillinger S."/>
            <person name="Fournier E."/>
            <person name="Gout L."/>
            <person name="Hahn M."/>
            <person name="Kohn L."/>
            <person name="Lapalu N."/>
            <person name="Plummer K.M."/>
            <person name="Pradier J.M."/>
            <person name="Quevillon E."/>
            <person name="Sharon A."/>
            <person name="Simon A."/>
            <person name="ten Have A."/>
            <person name="Tudzynski B."/>
            <person name="Tudzynski P."/>
            <person name="Wincker P."/>
            <person name="Andrew M."/>
            <person name="Anthouard V."/>
            <person name="Beever R.E."/>
            <person name="Beffa R."/>
            <person name="Benoit I."/>
            <person name="Bouzid O."/>
            <person name="Brault B."/>
            <person name="Chen Z."/>
            <person name="Choquer M."/>
            <person name="Collemare J."/>
            <person name="Cotton P."/>
            <person name="Danchin E.G."/>
            <person name="Da Silva C."/>
            <person name="Gautier A."/>
            <person name="Giraud C."/>
            <person name="Giraud T."/>
            <person name="Gonzalez C."/>
            <person name="Grossetete S."/>
            <person name="Guldener U."/>
            <person name="Henrissat B."/>
            <person name="Howlett B.J."/>
            <person name="Kodira C."/>
            <person name="Kretschmer M."/>
            <person name="Lappartient A."/>
            <person name="Leroch M."/>
            <person name="Levis C."/>
            <person name="Mauceli E."/>
            <person name="Neuveglise C."/>
            <person name="Oeser B."/>
            <person name="Pearson M."/>
            <person name="Poulain J."/>
            <person name="Poussereau N."/>
            <person name="Quesneville H."/>
            <person name="Rascle C."/>
            <person name="Schumacher J."/>
            <person name="Segurens B."/>
            <person name="Sexton A."/>
            <person name="Silva E."/>
            <person name="Sirven C."/>
            <person name="Soanes D.M."/>
            <person name="Talbot N.J."/>
            <person name="Templeton M."/>
            <person name="Yandava C."/>
            <person name="Yarden O."/>
            <person name="Zeng Q."/>
            <person name="Rollins J.A."/>
            <person name="Lebrun M.H."/>
            <person name="Dickman M."/>
        </authorList>
    </citation>
    <scope>NUCLEOTIDE SEQUENCE [LARGE SCALE GENOMIC DNA]</scope>
    <source>
        <strain evidence="4">T4</strain>
    </source>
</reference>
<dbReference type="SUPFAM" id="SSF49482">
    <property type="entry name" value="Aromatic compound dioxygenase"/>
    <property type="match status" value="1"/>
</dbReference>
<dbReference type="Gene3D" id="2.60.130.10">
    <property type="entry name" value="Aromatic compound dioxygenase"/>
    <property type="match status" value="1"/>
</dbReference>
<dbReference type="InParanoid" id="G2XXK8"/>
<feature type="domain" description="Intradiol ring-cleavage dioxygenases" evidence="2">
    <location>
        <begin position="92"/>
        <end position="250"/>
    </location>
</feature>
<dbReference type="OrthoDB" id="121380at2759"/>
<protein>
    <submittedName>
        <fullName evidence="3">Similar to GPI anchored dioxygenase</fullName>
    </submittedName>
</protein>
<dbReference type="AlphaFoldDB" id="G2XXK8"/>
<evidence type="ECO:0000256" key="1">
    <source>
        <dbReference type="SAM" id="SignalP"/>
    </source>
</evidence>